<gene>
    <name evidence="1" type="ORF">METZ01_LOCUS485150</name>
</gene>
<proteinExistence type="predicted"/>
<sequence length="56" mass="6315">MLNYWPLEVSGLDSLVFVCLMGKAGVRRRFLNEDAVDLSAIQLQESSSRSISIRRS</sequence>
<dbReference type="AlphaFoldDB" id="A0A383CIV0"/>
<protein>
    <submittedName>
        <fullName evidence="1">Uncharacterized protein</fullName>
    </submittedName>
</protein>
<evidence type="ECO:0000313" key="1">
    <source>
        <dbReference type="EMBL" id="SVE32296.1"/>
    </source>
</evidence>
<name>A0A383CIV0_9ZZZZ</name>
<dbReference type="EMBL" id="UINC01209323">
    <property type="protein sequence ID" value="SVE32296.1"/>
    <property type="molecule type" value="Genomic_DNA"/>
</dbReference>
<accession>A0A383CIV0</accession>
<reference evidence="1" key="1">
    <citation type="submission" date="2018-05" db="EMBL/GenBank/DDBJ databases">
        <authorList>
            <person name="Lanie J.A."/>
            <person name="Ng W.-L."/>
            <person name="Kazmierczak K.M."/>
            <person name="Andrzejewski T.M."/>
            <person name="Davidsen T.M."/>
            <person name="Wayne K.J."/>
            <person name="Tettelin H."/>
            <person name="Glass J.I."/>
            <person name="Rusch D."/>
            <person name="Podicherti R."/>
            <person name="Tsui H.-C.T."/>
            <person name="Winkler M.E."/>
        </authorList>
    </citation>
    <scope>NUCLEOTIDE SEQUENCE</scope>
</reference>
<organism evidence="1">
    <name type="scientific">marine metagenome</name>
    <dbReference type="NCBI Taxonomy" id="408172"/>
    <lineage>
        <taxon>unclassified sequences</taxon>
        <taxon>metagenomes</taxon>
        <taxon>ecological metagenomes</taxon>
    </lineage>
</organism>